<accession>A0A7W7J1M2</accession>
<feature type="chain" id="PRO_5031535905" evidence="1">
    <location>
        <begin position="26"/>
        <end position="321"/>
    </location>
</feature>
<protein>
    <submittedName>
        <fullName evidence="2">Putative small secreted protein</fullName>
    </submittedName>
</protein>
<keyword evidence="3" id="KW-1185">Reference proteome</keyword>
<reference evidence="2 3" key="1">
    <citation type="submission" date="2020-08" db="EMBL/GenBank/DDBJ databases">
        <title>Functional genomics of gut bacteria from endangered species of beetles.</title>
        <authorList>
            <person name="Carlos-Shanley C."/>
        </authorList>
    </citation>
    <scope>NUCLEOTIDE SEQUENCE [LARGE SCALE GENOMIC DNA]</scope>
    <source>
        <strain evidence="2 3">S00142</strain>
    </source>
</reference>
<organism evidence="2 3">
    <name type="scientific">Flavobacterium nitrogenifigens</name>
    <dbReference type="NCBI Taxonomy" id="1617283"/>
    <lineage>
        <taxon>Bacteria</taxon>
        <taxon>Pseudomonadati</taxon>
        <taxon>Bacteroidota</taxon>
        <taxon>Flavobacteriia</taxon>
        <taxon>Flavobacteriales</taxon>
        <taxon>Flavobacteriaceae</taxon>
        <taxon>Flavobacterium</taxon>
    </lineage>
</organism>
<gene>
    <name evidence="2" type="ORF">HNP37_004487</name>
</gene>
<sequence>MKSHFHFKLLLASLFFIVLSGCKKASEEVLENIGKKITKETLETSAEAGTKALIKTLSKKEIENIVLDNGLNKAVSNKILKNLSYNETSIFINDLKKLKSNTTQINNNPDLIIAYKKLFTSESHRTNISYLFQTENWIKKGSKGNLVLEVPHNINKTLLGQELNEVKFIKKVIPCEGLNLSVIVPNFSRFKVYTSPPLNPVFYKSSDKIQFSICRANLRKEYLQNPKKIEKTLMVQNERFAANGGIFSDGKYITDPLEMLEKQKKDILQIHSGIQQERILGFVWHHNENIGIIDLVAYDKHNSVKHIGGRNIWGGGSLARR</sequence>
<comment type="caution">
    <text evidence="2">The sequence shown here is derived from an EMBL/GenBank/DDBJ whole genome shotgun (WGS) entry which is preliminary data.</text>
</comment>
<dbReference type="PROSITE" id="PS51257">
    <property type="entry name" value="PROKAR_LIPOPROTEIN"/>
    <property type="match status" value="1"/>
</dbReference>
<dbReference type="Pfam" id="PF14414">
    <property type="entry name" value="WHH"/>
    <property type="match status" value="1"/>
</dbReference>
<keyword evidence="1" id="KW-0732">Signal</keyword>
<name>A0A7W7J1M2_9FLAO</name>
<evidence type="ECO:0000313" key="3">
    <source>
        <dbReference type="Proteomes" id="UP000561681"/>
    </source>
</evidence>
<dbReference type="RefSeq" id="WP_184167513.1">
    <property type="nucleotide sequence ID" value="NZ_JACHLD010000009.1"/>
</dbReference>
<dbReference type="AlphaFoldDB" id="A0A7W7J1M2"/>
<proteinExistence type="predicted"/>
<feature type="signal peptide" evidence="1">
    <location>
        <begin position="1"/>
        <end position="25"/>
    </location>
</feature>
<evidence type="ECO:0000256" key="1">
    <source>
        <dbReference type="SAM" id="SignalP"/>
    </source>
</evidence>
<dbReference type="Proteomes" id="UP000561681">
    <property type="component" value="Unassembled WGS sequence"/>
</dbReference>
<evidence type="ECO:0000313" key="2">
    <source>
        <dbReference type="EMBL" id="MBB4804400.1"/>
    </source>
</evidence>
<dbReference type="EMBL" id="JACHLD010000009">
    <property type="protein sequence ID" value="MBB4804400.1"/>
    <property type="molecule type" value="Genomic_DNA"/>
</dbReference>
<dbReference type="InterPro" id="IPR032869">
    <property type="entry name" value="WHH_dom_containing"/>
</dbReference>